<evidence type="ECO:0000256" key="16">
    <source>
        <dbReference type="RuleBase" id="RU003515"/>
    </source>
</evidence>
<gene>
    <name evidence="14 18" type="primary">rnhB</name>
    <name evidence="18" type="ORF">HMPREF9081_1535</name>
</gene>
<protein>
    <recommendedName>
        <fullName evidence="7 14">Ribonuclease HII</fullName>
        <shortName evidence="14">RNase HII</shortName>
        <ecNumber evidence="6 14">3.1.26.4</ecNumber>
    </recommendedName>
</protein>
<sequence length="256" mass="28558">MVKEMTNLTIKEIENIFLQGSVTTEFIETCQHDTRKSVQTILRRYERAEKERERLHHMYVYERVAAAKGRTIVAGVDEAGRGPLAGPVAVAAVILPQECILPRLNDSKKLSAAVREELFDQIIACAVSHYVALIDAQTIDRMNILQATRMGMYEAVASLSPTPDEVLIDAVELPKLSMPSKSIIKGDAKSASIAAASILAKVTRDRLMNEYDAAYPNYGFAKHKGYGTREHIEAIRKYGVSPLHRKSFEPIRSMIQ</sequence>
<evidence type="ECO:0000256" key="14">
    <source>
        <dbReference type="HAMAP-Rule" id="MF_00052"/>
    </source>
</evidence>
<dbReference type="NCBIfam" id="NF000595">
    <property type="entry name" value="PRK00015.1-3"/>
    <property type="match status" value="1"/>
</dbReference>
<keyword evidence="10 14" id="KW-0479">Metal-binding</keyword>
<comment type="subcellular location">
    <subcellularLocation>
        <location evidence="4 14">Cytoplasm</location>
    </subcellularLocation>
</comment>
<keyword evidence="19" id="KW-1185">Reference proteome</keyword>
<dbReference type="GO" id="GO:0030145">
    <property type="term" value="F:manganese ion binding"/>
    <property type="evidence" value="ECO:0007669"/>
    <property type="project" value="UniProtKB-UniRule"/>
</dbReference>
<dbReference type="InterPro" id="IPR036397">
    <property type="entry name" value="RNaseH_sf"/>
</dbReference>
<dbReference type="Pfam" id="PF01351">
    <property type="entry name" value="RNase_HII"/>
    <property type="match status" value="1"/>
</dbReference>
<evidence type="ECO:0000256" key="2">
    <source>
        <dbReference type="ARBA" id="ARBA00001946"/>
    </source>
</evidence>
<feature type="binding site" evidence="14 15">
    <location>
        <position position="77"/>
    </location>
    <ligand>
        <name>a divalent metal cation</name>
        <dbReference type="ChEBI" id="CHEBI:60240"/>
    </ligand>
</feature>
<evidence type="ECO:0000256" key="7">
    <source>
        <dbReference type="ARBA" id="ARBA00019179"/>
    </source>
</evidence>
<dbReference type="GO" id="GO:0043137">
    <property type="term" value="P:DNA replication, removal of RNA primer"/>
    <property type="evidence" value="ECO:0007669"/>
    <property type="project" value="TreeGrafter"/>
</dbReference>
<comment type="catalytic activity">
    <reaction evidence="1 14 15 16">
        <text>Endonucleolytic cleavage to 5'-phosphomonoester.</text>
        <dbReference type="EC" id="3.1.26.4"/>
    </reaction>
</comment>
<dbReference type="InterPro" id="IPR024567">
    <property type="entry name" value="RNase_HII/HIII_dom"/>
</dbReference>
<dbReference type="GO" id="GO:0004523">
    <property type="term" value="F:RNA-DNA hybrid ribonuclease activity"/>
    <property type="evidence" value="ECO:0007669"/>
    <property type="project" value="UniProtKB-UniRule"/>
</dbReference>
<evidence type="ECO:0000259" key="17">
    <source>
        <dbReference type="PROSITE" id="PS51975"/>
    </source>
</evidence>
<comment type="similarity">
    <text evidence="5 14 16">Belongs to the RNase HII family.</text>
</comment>
<feature type="binding site" evidence="14 15">
    <location>
        <position position="169"/>
    </location>
    <ligand>
        <name>a divalent metal cation</name>
        <dbReference type="ChEBI" id="CHEBI:60240"/>
    </ligand>
</feature>
<dbReference type="PANTHER" id="PTHR10954:SF18">
    <property type="entry name" value="RIBONUCLEASE HII"/>
    <property type="match status" value="1"/>
</dbReference>
<dbReference type="PANTHER" id="PTHR10954">
    <property type="entry name" value="RIBONUCLEASE H2 SUBUNIT A"/>
    <property type="match status" value="1"/>
</dbReference>
<evidence type="ECO:0000313" key="18">
    <source>
        <dbReference type="EMBL" id="EGK59547.1"/>
    </source>
</evidence>
<accession>F5RMP9</accession>
<dbReference type="AlphaFoldDB" id="F5RMP9"/>
<dbReference type="eggNOG" id="COG0164">
    <property type="taxonomic scope" value="Bacteria"/>
</dbReference>
<dbReference type="EMBL" id="AFHQ01000034">
    <property type="protein sequence ID" value="EGK59547.1"/>
    <property type="molecule type" value="Genomic_DNA"/>
</dbReference>
<evidence type="ECO:0000256" key="5">
    <source>
        <dbReference type="ARBA" id="ARBA00007383"/>
    </source>
</evidence>
<dbReference type="FunFam" id="3.30.420.10:FF:000006">
    <property type="entry name" value="Ribonuclease HII"/>
    <property type="match status" value="1"/>
</dbReference>
<dbReference type="HOGENOM" id="CLU_036532_2_1_9"/>
<name>F5RMP9_9FIRM</name>
<dbReference type="GO" id="GO:0032299">
    <property type="term" value="C:ribonuclease H2 complex"/>
    <property type="evidence" value="ECO:0007669"/>
    <property type="project" value="TreeGrafter"/>
</dbReference>
<keyword evidence="13 14" id="KW-0464">Manganese</keyword>
<keyword evidence="11 14" id="KW-0255">Endonuclease</keyword>
<dbReference type="InterPro" id="IPR001352">
    <property type="entry name" value="RNase_HII/HIII"/>
</dbReference>
<comment type="function">
    <text evidence="3 14 16">Endonuclease that specifically degrades the RNA of RNA-DNA hybrids.</text>
</comment>
<comment type="cofactor">
    <cofactor evidence="14 15">
        <name>Mn(2+)</name>
        <dbReference type="ChEBI" id="CHEBI:29035"/>
    </cofactor>
    <cofactor evidence="14 15">
        <name>Mg(2+)</name>
        <dbReference type="ChEBI" id="CHEBI:18420"/>
    </cofactor>
    <text evidence="14 15">Manganese or magnesium. Binds 1 divalent metal ion per monomer in the absence of substrate. May bind a second metal ion after substrate binding.</text>
</comment>
<evidence type="ECO:0000256" key="4">
    <source>
        <dbReference type="ARBA" id="ARBA00004496"/>
    </source>
</evidence>
<evidence type="ECO:0000256" key="15">
    <source>
        <dbReference type="PROSITE-ProRule" id="PRU01319"/>
    </source>
</evidence>
<dbReference type="PROSITE" id="PS51975">
    <property type="entry name" value="RNASE_H_2"/>
    <property type="match status" value="1"/>
</dbReference>
<evidence type="ECO:0000256" key="3">
    <source>
        <dbReference type="ARBA" id="ARBA00004065"/>
    </source>
</evidence>
<dbReference type="InterPro" id="IPR022898">
    <property type="entry name" value="RNase_HII"/>
</dbReference>
<dbReference type="GO" id="GO:0005737">
    <property type="term" value="C:cytoplasm"/>
    <property type="evidence" value="ECO:0007669"/>
    <property type="project" value="UniProtKB-SubCell"/>
</dbReference>
<comment type="cofactor">
    <cofactor evidence="2">
        <name>Mg(2+)</name>
        <dbReference type="ChEBI" id="CHEBI:18420"/>
    </cofactor>
</comment>
<dbReference type="Gene3D" id="3.30.420.10">
    <property type="entry name" value="Ribonuclease H-like superfamily/Ribonuclease H"/>
    <property type="match status" value="1"/>
</dbReference>
<organism evidence="18 19">
    <name type="scientific">Centipeda periodontii DSM 2778</name>
    <dbReference type="NCBI Taxonomy" id="888060"/>
    <lineage>
        <taxon>Bacteria</taxon>
        <taxon>Bacillati</taxon>
        <taxon>Bacillota</taxon>
        <taxon>Negativicutes</taxon>
        <taxon>Selenomonadales</taxon>
        <taxon>Selenomonadaceae</taxon>
        <taxon>Centipeda</taxon>
    </lineage>
</organism>
<evidence type="ECO:0000256" key="8">
    <source>
        <dbReference type="ARBA" id="ARBA00022490"/>
    </source>
</evidence>
<dbReference type="EC" id="3.1.26.4" evidence="6 14"/>
<keyword evidence="9 14" id="KW-0540">Nuclease</keyword>
<evidence type="ECO:0000313" key="19">
    <source>
        <dbReference type="Proteomes" id="UP000004067"/>
    </source>
</evidence>
<evidence type="ECO:0000256" key="1">
    <source>
        <dbReference type="ARBA" id="ARBA00000077"/>
    </source>
</evidence>
<dbReference type="Proteomes" id="UP000004067">
    <property type="component" value="Unassembled WGS sequence"/>
</dbReference>
<dbReference type="InterPro" id="IPR012337">
    <property type="entry name" value="RNaseH-like_sf"/>
</dbReference>
<evidence type="ECO:0000256" key="12">
    <source>
        <dbReference type="ARBA" id="ARBA00022801"/>
    </source>
</evidence>
<dbReference type="GO" id="GO:0003723">
    <property type="term" value="F:RNA binding"/>
    <property type="evidence" value="ECO:0007669"/>
    <property type="project" value="UniProtKB-UniRule"/>
</dbReference>
<feature type="domain" description="RNase H type-2" evidence="17">
    <location>
        <begin position="71"/>
        <end position="256"/>
    </location>
</feature>
<evidence type="ECO:0000256" key="11">
    <source>
        <dbReference type="ARBA" id="ARBA00022759"/>
    </source>
</evidence>
<dbReference type="SUPFAM" id="SSF53098">
    <property type="entry name" value="Ribonuclease H-like"/>
    <property type="match status" value="1"/>
</dbReference>
<evidence type="ECO:0000256" key="6">
    <source>
        <dbReference type="ARBA" id="ARBA00012180"/>
    </source>
</evidence>
<evidence type="ECO:0000256" key="10">
    <source>
        <dbReference type="ARBA" id="ARBA00022723"/>
    </source>
</evidence>
<dbReference type="NCBIfam" id="NF000594">
    <property type="entry name" value="PRK00015.1-1"/>
    <property type="match status" value="1"/>
</dbReference>
<dbReference type="STRING" id="888060.HMPREF9081_1535"/>
<evidence type="ECO:0000256" key="9">
    <source>
        <dbReference type="ARBA" id="ARBA00022722"/>
    </source>
</evidence>
<keyword evidence="8 14" id="KW-0963">Cytoplasm</keyword>
<feature type="binding site" evidence="14 15">
    <location>
        <position position="78"/>
    </location>
    <ligand>
        <name>a divalent metal cation</name>
        <dbReference type="ChEBI" id="CHEBI:60240"/>
    </ligand>
</feature>
<evidence type="ECO:0000256" key="13">
    <source>
        <dbReference type="ARBA" id="ARBA00023211"/>
    </source>
</evidence>
<dbReference type="CDD" id="cd07182">
    <property type="entry name" value="RNase_HII_bacteria_HII_like"/>
    <property type="match status" value="1"/>
</dbReference>
<keyword evidence="12 14" id="KW-0378">Hydrolase</keyword>
<comment type="caution">
    <text evidence="18">The sequence shown here is derived from an EMBL/GenBank/DDBJ whole genome shotgun (WGS) entry which is preliminary data.</text>
</comment>
<dbReference type="GO" id="GO:0006298">
    <property type="term" value="P:mismatch repair"/>
    <property type="evidence" value="ECO:0007669"/>
    <property type="project" value="TreeGrafter"/>
</dbReference>
<reference evidence="18 19" key="1">
    <citation type="submission" date="2011-04" db="EMBL/GenBank/DDBJ databases">
        <authorList>
            <person name="Muzny D."/>
            <person name="Qin X."/>
            <person name="Deng J."/>
            <person name="Jiang H."/>
            <person name="Liu Y."/>
            <person name="Qu J."/>
            <person name="Song X.-Z."/>
            <person name="Zhang L."/>
            <person name="Thornton R."/>
            <person name="Coyle M."/>
            <person name="Francisco L."/>
            <person name="Jackson L."/>
            <person name="Javaid M."/>
            <person name="Korchina V."/>
            <person name="Kovar C."/>
            <person name="Mata R."/>
            <person name="Mathew T."/>
            <person name="Ngo R."/>
            <person name="Nguyen L."/>
            <person name="Nguyen N."/>
            <person name="Okwuonu G."/>
            <person name="Ongeri F."/>
            <person name="Pham C."/>
            <person name="Simmons D."/>
            <person name="Wilczek-Boney K."/>
            <person name="Hale W."/>
            <person name="Jakkamsetti A."/>
            <person name="Pham P."/>
            <person name="Ruth R."/>
            <person name="San Lucas F."/>
            <person name="Warren J."/>
            <person name="Zhang J."/>
            <person name="Zhao Z."/>
            <person name="Zhou C."/>
            <person name="Zhu D."/>
            <person name="Lee S."/>
            <person name="Bess C."/>
            <person name="Blankenburg K."/>
            <person name="Forbes L."/>
            <person name="Fu Q."/>
            <person name="Gubbala S."/>
            <person name="Hirani K."/>
            <person name="Jayaseelan J.C."/>
            <person name="Lara F."/>
            <person name="Munidasa M."/>
            <person name="Palculict T."/>
            <person name="Patil S."/>
            <person name="Pu L.-L."/>
            <person name="Saada N."/>
            <person name="Tang L."/>
            <person name="Weissenberger G."/>
            <person name="Zhu Y."/>
            <person name="Hemphill L."/>
            <person name="Shang Y."/>
            <person name="Youmans B."/>
            <person name="Ayvaz T."/>
            <person name="Ross M."/>
            <person name="Santibanez J."/>
            <person name="Aqrawi P."/>
            <person name="Gross S."/>
            <person name="Joshi V."/>
            <person name="Fowler G."/>
            <person name="Nazareth L."/>
            <person name="Reid J."/>
            <person name="Worley K."/>
            <person name="Petrosino J."/>
            <person name="Highlander S."/>
            <person name="Gibbs R."/>
        </authorList>
    </citation>
    <scope>NUCLEOTIDE SEQUENCE [LARGE SCALE GENOMIC DNA]</scope>
    <source>
        <strain evidence="18 19">DSM 2778</strain>
    </source>
</reference>
<dbReference type="HAMAP" id="MF_00052_B">
    <property type="entry name" value="RNase_HII_B"/>
    <property type="match status" value="1"/>
</dbReference>
<proteinExistence type="inferred from homology"/>